<gene>
    <name evidence="2" type="ORF">T07_8360</name>
</gene>
<keyword evidence="1" id="KW-0812">Transmembrane</keyword>
<protein>
    <submittedName>
        <fullName evidence="2">Uncharacterized protein</fullName>
    </submittedName>
</protein>
<comment type="caution">
    <text evidence="2">The sequence shown here is derived from an EMBL/GenBank/DDBJ whole genome shotgun (WGS) entry which is preliminary data.</text>
</comment>
<dbReference type="Proteomes" id="UP000054630">
    <property type="component" value="Unassembled WGS sequence"/>
</dbReference>
<keyword evidence="1" id="KW-1133">Transmembrane helix</keyword>
<reference evidence="2 3" key="1">
    <citation type="submission" date="2015-01" db="EMBL/GenBank/DDBJ databases">
        <title>Evolution of Trichinella species and genotypes.</title>
        <authorList>
            <person name="Korhonen P.K."/>
            <person name="Edoardo P."/>
            <person name="Giuseppe L.R."/>
            <person name="Gasser R.B."/>
        </authorList>
    </citation>
    <scope>NUCLEOTIDE SEQUENCE [LARGE SCALE GENOMIC DNA]</scope>
    <source>
        <strain evidence="2">ISS37</strain>
    </source>
</reference>
<proteinExistence type="predicted"/>
<evidence type="ECO:0000313" key="3">
    <source>
        <dbReference type="Proteomes" id="UP000054630"/>
    </source>
</evidence>
<evidence type="ECO:0000313" key="2">
    <source>
        <dbReference type="EMBL" id="KRX24676.1"/>
    </source>
</evidence>
<feature type="transmembrane region" description="Helical" evidence="1">
    <location>
        <begin position="35"/>
        <end position="65"/>
    </location>
</feature>
<accession>A0A0V0SD48</accession>
<keyword evidence="3" id="KW-1185">Reference proteome</keyword>
<dbReference type="AlphaFoldDB" id="A0A0V0SD48"/>
<keyword evidence="1" id="KW-0472">Membrane</keyword>
<sequence>MSEDCGFIFFLLCPAKMRIHRNQEVSVLKLVAGDIYLCVSWTIVAVSMTMSGLMVSLFCLLHQLYNSSQFIPSQIQSVAIIRNSLPPPSFVLSLCVLHVATPLVLRPRSS</sequence>
<name>A0A0V0SD48_9BILA</name>
<evidence type="ECO:0000256" key="1">
    <source>
        <dbReference type="SAM" id="Phobius"/>
    </source>
</evidence>
<dbReference type="EMBL" id="JYDL01000016">
    <property type="protein sequence ID" value="KRX24676.1"/>
    <property type="molecule type" value="Genomic_DNA"/>
</dbReference>
<organism evidence="2 3">
    <name type="scientific">Trichinella nelsoni</name>
    <dbReference type="NCBI Taxonomy" id="6336"/>
    <lineage>
        <taxon>Eukaryota</taxon>
        <taxon>Metazoa</taxon>
        <taxon>Ecdysozoa</taxon>
        <taxon>Nematoda</taxon>
        <taxon>Enoplea</taxon>
        <taxon>Dorylaimia</taxon>
        <taxon>Trichinellida</taxon>
        <taxon>Trichinellidae</taxon>
        <taxon>Trichinella</taxon>
    </lineage>
</organism>